<feature type="region of interest" description="Disordered" evidence="2">
    <location>
        <begin position="1"/>
        <end position="36"/>
    </location>
</feature>
<feature type="compositionally biased region" description="Polar residues" evidence="2">
    <location>
        <begin position="72"/>
        <end position="82"/>
    </location>
</feature>
<dbReference type="EMBL" id="MBFS01002241">
    <property type="protein sequence ID" value="PVU99646.1"/>
    <property type="molecule type" value="Genomic_DNA"/>
</dbReference>
<organism evidence="3 4">
    <name type="scientific">Smittium megazygosporum</name>
    <dbReference type="NCBI Taxonomy" id="133381"/>
    <lineage>
        <taxon>Eukaryota</taxon>
        <taxon>Fungi</taxon>
        <taxon>Fungi incertae sedis</taxon>
        <taxon>Zoopagomycota</taxon>
        <taxon>Kickxellomycotina</taxon>
        <taxon>Harpellomycetes</taxon>
        <taxon>Harpellales</taxon>
        <taxon>Legeriomycetaceae</taxon>
        <taxon>Smittium</taxon>
    </lineage>
</organism>
<comment type="caution">
    <text evidence="3">The sequence shown here is derived from an EMBL/GenBank/DDBJ whole genome shotgun (WGS) entry which is preliminary data.</text>
</comment>
<keyword evidence="4" id="KW-1185">Reference proteome</keyword>
<sequence length="490" mass="54877">DCPPPTQDFASRPIAPASIDSTPATHTAAPVPQSSALNSQNFRFLRPIEEEAEVSDTEIFEHPSPRRHTKRQASSQLNSDNFVTQESLDGKLNEFFMNMKSLFFQTKQFASTDKMPQASLNNQHQVESFNSVNFVSTPSAGTPLQADAETFLQAEPENFTNVSHEIPLFSKSPPAATILDLPTQTDIQLFKLVDENKQLKEQILLLNEKVQLLTKSNASRPLPDITPLPSDSISSMDSKPTTTTTPKKRPRAPSEPIKKPTFAEIAKKVATDKSQENVLKIDEALRNLSGAKSIFSGTKSEYKHGYSRLYVQGIARQEYSKVKVILKSLKFQLNKIVNLEFIGRKTLEFTVVSDYAPSFLRKIKELEIFSIIPKVDPSIPMDPLATEKSKINIKLAYQNRLKRTYSATNKKNFANYIFDLAAEAGIDLGTKRTFELPEQTKNPEPSSDNNQPEKTVPSIQDDILEPIAKDRQLNSNQSTNENEIVMSDED</sequence>
<name>A0A2T9Z525_9FUNG</name>
<proteinExistence type="predicted"/>
<feature type="non-terminal residue" evidence="3">
    <location>
        <position position="1"/>
    </location>
</feature>
<feature type="region of interest" description="Disordered" evidence="2">
    <location>
        <begin position="54"/>
        <end position="82"/>
    </location>
</feature>
<feature type="compositionally biased region" description="Polar residues" evidence="2">
    <location>
        <begin position="439"/>
        <end position="453"/>
    </location>
</feature>
<dbReference type="Proteomes" id="UP000245609">
    <property type="component" value="Unassembled WGS sequence"/>
</dbReference>
<dbReference type="STRING" id="133381.A0A2T9Z525"/>
<evidence type="ECO:0000313" key="4">
    <source>
        <dbReference type="Proteomes" id="UP000245609"/>
    </source>
</evidence>
<feature type="region of interest" description="Disordered" evidence="2">
    <location>
        <begin position="437"/>
        <end position="490"/>
    </location>
</feature>
<evidence type="ECO:0000256" key="2">
    <source>
        <dbReference type="SAM" id="MobiDB-lite"/>
    </source>
</evidence>
<feature type="coiled-coil region" evidence="1">
    <location>
        <begin position="189"/>
        <end position="216"/>
    </location>
</feature>
<keyword evidence="1" id="KW-0175">Coiled coil</keyword>
<accession>A0A2T9Z525</accession>
<feature type="region of interest" description="Disordered" evidence="2">
    <location>
        <begin position="219"/>
        <end position="258"/>
    </location>
</feature>
<feature type="compositionally biased region" description="Polar residues" evidence="2">
    <location>
        <begin position="473"/>
        <end position="482"/>
    </location>
</feature>
<reference evidence="3 4" key="1">
    <citation type="journal article" date="2018" name="MBio">
        <title>Comparative Genomics Reveals the Core Gene Toolbox for the Fungus-Insect Symbiosis.</title>
        <authorList>
            <person name="Wang Y."/>
            <person name="Stata M."/>
            <person name="Wang W."/>
            <person name="Stajich J.E."/>
            <person name="White M.M."/>
            <person name="Moncalvo J.M."/>
        </authorList>
    </citation>
    <scope>NUCLEOTIDE SEQUENCE [LARGE SCALE GENOMIC DNA]</scope>
    <source>
        <strain evidence="3 4">SC-DP-2</strain>
    </source>
</reference>
<evidence type="ECO:0000256" key="1">
    <source>
        <dbReference type="SAM" id="Coils"/>
    </source>
</evidence>
<evidence type="ECO:0000313" key="3">
    <source>
        <dbReference type="EMBL" id="PVU99646.1"/>
    </source>
</evidence>
<protein>
    <submittedName>
        <fullName evidence="3">Uncharacterized protein</fullName>
    </submittedName>
</protein>
<dbReference type="OrthoDB" id="5575405at2759"/>
<feature type="compositionally biased region" description="Polar residues" evidence="2">
    <location>
        <begin position="229"/>
        <end position="238"/>
    </location>
</feature>
<dbReference type="AlphaFoldDB" id="A0A2T9Z525"/>
<gene>
    <name evidence="3" type="ORF">BB560_005473</name>
</gene>